<accession>A0ABY7DKB4</accession>
<keyword evidence="1" id="KW-1133">Transmembrane helix</keyword>
<protein>
    <submittedName>
        <fullName evidence="2">Uncharacterized protein</fullName>
    </submittedName>
</protein>
<feature type="transmembrane region" description="Helical" evidence="1">
    <location>
        <begin position="20"/>
        <end position="40"/>
    </location>
</feature>
<evidence type="ECO:0000256" key="1">
    <source>
        <dbReference type="SAM" id="Phobius"/>
    </source>
</evidence>
<name>A0ABY7DKB4_MYAAR</name>
<organism evidence="2 3">
    <name type="scientific">Mya arenaria</name>
    <name type="common">Soft-shell clam</name>
    <dbReference type="NCBI Taxonomy" id="6604"/>
    <lineage>
        <taxon>Eukaryota</taxon>
        <taxon>Metazoa</taxon>
        <taxon>Spiralia</taxon>
        <taxon>Lophotrochozoa</taxon>
        <taxon>Mollusca</taxon>
        <taxon>Bivalvia</taxon>
        <taxon>Autobranchia</taxon>
        <taxon>Heteroconchia</taxon>
        <taxon>Euheterodonta</taxon>
        <taxon>Imparidentia</taxon>
        <taxon>Neoheterodontei</taxon>
        <taxon>Myida</taxon>
        <taxon>Myoidea</taxon>
        <taxon>Myidae</taxon>
        <taxon>Mya</taxon>
    </lineage>
</organism>
<evidence type="ECO:0000313" key="3">
    <source>
        <dbReference type="Proteomes" id="UP001164746"/>
    </source>
</evidence>
<keyword evidence="1" id="KW-0812">Transmembrane</keyword>
<dbReference type="EMBL" id="CP111014">
    <property type="protein sequence ID" value="WAQ98122.1"/>
    <property type="molecule type" value="Genomic_DNA"/>
</dbReference>
<keyword evidence="1" id="KW-0472">Membrane</keyword>
<sequence>MGWFALLKWWPFGDYIASGLPPLAVITLLLWGGLEIFAIWKRLSFKRRKQTGFTIDFQKC</sequence>
<reference evidence="2" key="1">
    <citation type="submission" date="2022-11" db="EMBL/GenBank/DDBJ databases">
        <title>Centuries of genome instability and evolution in soft-shell clam transmissible cancer (bioRxiv).</title>
        <authorList>
            <person name="Hart S.F.M."/>
            <person name="Yonemitsu M.A."/>
            <person name="Giersch R.M."/>
            <person name="Beal B.F."/>
            <person name="Arriagada G."/>
            <person name="Davis B.W."/>
            <person name="Ostrander E.A."/>
            <person name="Goff S.P."/>
            <person name="Metzger M.J."/>
        </authorList>
    </citation>
    <scope>NUCLEOTIDE SEQUENCE</scope>
    <source>
        <strain evidence="2">MELC-2E11</strain>
        <tissue evidence="2">Siphon/mantle</tissue>
    </source>
</reference>
<proteinExistence type="predicted"/>
<evidence type="ECO:0000313" key="2">
    <source>
        <dbReference type="EMBL" id="WAQ98122.1"/>
    </source>
</evidence>
<keyword evidence="3" id="KW-1185">Reference proteome</keyword>
<dbReference type="Proteomes" id="UP001164746">
    <property type="component" value="Chromosome 3"/>
</dbReference>
<gene>
    <name evidence="2" type="ORF">MAR_022495</name>
</gene>